<accession>A0A1H5LWY1</accession>
<evidence type="ECO:0000313" key="3">
    <source>
        <dbReference type="Proteomes" id="UP000198985"/>
    </source>
</evidence>
<evidence type="ECO:0000313" key="2">
    <source>
        <dbReference type="EMBL" id="SEE81532.1"/>
    </source>
</evidence>
<evidence type="ECO:0000256" key="1">
    <source>
        <dbReference type="SAM" id="MobiDB-lite"/>
    </source>
</evidence>
<organism evidence="2 3">
    <name type="scientific">Pseudomonas migulae</name>
    <dbReference type="NCBI Taxonomy" id="78543"/>
    <lineage>
        <taxon>Bacteria</taxon>
        <taxon>Pseudomonadati</taxon>
        <taxon>Pseudomonadota</taxon>
        <taxon>Gammaproteobacteria</taxon>
        <taxon>Pseudomonadales</taxon>
        <taxon>Pseudomonadaceae</taxon>
        <taxon>Pseudomonas</taxon>
    </lineage>
</organism>
<feature type="compositionally biased region" description="Pro residues" evidence="1">
    <location>
        <begin position="1"/>
        <end position="11"/>
    </location>
</feature>
<feature type="compositionally biased region" description="Polar residues" evidence="1">
    <location>
        <begin position="16"/>
        <end position="26"/>
    </location>
</feature>
<name>A0A1H5LWY1_9PSED</name>
<sequence length="117" mass="12739">MPKVTPNPPELDPASPNENVDSSTNPRPDIQPSFADIKATPRTMNTMFIVNPEFDIETLLGYACESLASAEVMANDLADHLQGSSRNSLLGISQVIMLAELTVNRALDHLDPIEDVH</sequence>
<dbReference type="RefSeq" id="WP_084321044.1">
    <property type="nucleotide sequence ID" value="NZ_FNTY01000002.1"/>
</dbReference>
<dbReference type="EMBL" id="FNTY01000002">
    <property type="protein sequence ID" value="SEE81532.1"/>
    <property type="molecule type" value="Genomic_DNA"/>
</dbReference>
<protein>
    <recommendedName>
        <fullName evidence="4">DUF3077 domain-containing protein</fullName>
    </recommendedName>
</protein>
<reference evidence="2 3" key="1">
    <citation type="submission" date="2016-10" db="EMBL/GenBank/DDBJ databases">
        <authorList>
            <person name="de Groot N.N."/>
        </authorList>
    </citation>
    <scope>NUCLEOTIDE SEQUENCE [LARGE SCALE GENOMIC DNA]</scope>
    <source>
        <strain evidence="2 3">BS3662</strain>
    </source>
</reference>
<dbReference type="Pfam" id="PF19619">
    <property type="entry name" value="DUF6124"/>
    <property type="match status" value="1"/>
</dbReference>
<proteinExistence type="predicted"/>
<evidence type="ECO:0008006" key="4">
    <source>
        <dbReference type="Google" id="ProtNLM"/>
    </source>
</evidence>
<feature type="region of interest" description="Disordered" evidence="1">
    <location>
        <begin position="1"/>
        <end position="37"/>
    </location>
</feature>
<dbReference type="Proteomes" id="UP000198985">
    <property type="component" value="Unassembled WGS sequence"/>
</dbReference>
<gene>
    <name evidence="2" type="ORF">SAMN04490194_4269</name>
</gene>
<dbReference type="AlphaFoldDB" id="A0A1H5LWY1"/>